<evidence type="ECO:0000256" key="2">
    <source>
        <dbReference type="ARBA" id="ARBA00022737"/>
    </source>
</evidence>
<dbReference type="GO" id="GO:0005737">
    <property type="term" value="C:cytoplasm"/>
    <property type="evidence" value="ECO:0007669"/>
    <property type="project" value="TreeGrafter"/>
</dbReference>
<accession>A0A6A5CCA8</accession>
<dbReference type="SUPFAM" id="SSF52047">
    <property type="entry name" value="RNI-like"/>
    <property type="match status" value="1"/>
</dbReference>
<evidence type="ECO:0000256" key="1">
    <source>
        <dbReference type="ARBA" id="ARBA00022614"/>
    </source>
</evidence>
<dbReference type="VEuPathDB" id="AmoebaDB:NF0114930"/>
<dbReference type="OrthoDB" id="676979at2759"/>
<dbReference type="Pfam" id="PF00560">
    <property type="entry name" value="LRR_1"/>
    <property type="match status" value="3"/>
</dbReference>
<protein>
    <submittedName>
        <fullName evidence="4">Uncharacterized protein</fullName>
    </submittedName>
</protein>
<dbReference type="OMA" id="INEMPSC"/>
<dbReference type="InterPro" id="IPR032675">
    <property type="entry name" value="LRR_dom_sf"/>
</dbReference>
<dbReference type="VEuPathDB" id="AmoebaDB:FDP41_011146"/>
<name>A0A6A5CCA8_NAEFO</name>
<dbReference type="VEuPathDB" id="AmoebaDB:NfTy_017370"/>
<dbReference type="PANTHER" id="PTHR48051:SF54">
    <property type="entry name" value="LEUCINE-RICH REPEAT-CONTAINING PROTEIN"/>
    <property type="match status" value="1"/>
</dbReference>
<feature type="compositionally biased region" description="Acidic residues" evidence="3">
    <location>
        <begin position="452"/>
        <end position="466"/>
    </location>
</feature>
<comment type="caution">
    <text evidence="4">The sequence shown here is derived from an EMBL/GenBank/DDBJ whole genome shotgun (WGS) entry which is preliminary data.</text>
</comment>
<dbReference type="Gene3D" id="3.80.10.10">
    <property type="entry name" value="Ribonuclease Inhibitor"/>
    <property type="match status" value="3"/>
</dbReference>
<dbReference type="SMART" id="SM00369">
    <property type="entry name" value="LRR_TYP"/>
    <property type="match status" value="7"/>
</dbReference>
<dbReference type="InterPro" id="IPR050216">
    <property type="entry name" value="LRR_domain-containing"/>
</dbReference>
<dbReference type="Proteomes" id="UP000444721">
    <property type="component" value="Unassembled WGS sequence"/>
</dbReference>
<organism evidence="4 5">
    <name type="scientific">Naegleria fowleri</name>
    <name type="common">Brain eating amoeba</name>
    <dbReference type="NCBI Taxonomy" id="5763"/>
    <lineage>
        <taxon>Eukaryota</taxon>
        <taxon>Discoba</taxon>
        <taxon>Heterolobosea</taxon>
        <taxon>Tetramitia</taxon>
        <taxon>Eutetramitia</taxon>
        <taxon>Vahlkampfiidae</taxon>
        <taxon>Naegleria</taxon>
    </lineage>
</organism>
<evidence type="ECO:0000313" key="5">
    <source>
        <dbReference type="Proteomes" id="UP000444721"/>
    </source>
</evidence>
<keyword evidence="5" id="KW-1185">Reference proteome</keyword>
<dbReference type="PANTHER" id="PTHR48051">
    <property type="match status" value="1"/>
</dbReference>
<keyword evidence="2" id="KW-0677">Repeat</keyword>
<dbReference type="AlphaFoldDB" id="A0A6A5CCA8"/>
<keyword evidence="1" id="KW-0433">Leucine-rich repeat</keyword>
<dbReference type="GeneID" id="68118361"/>
<dbReference type="Pfam" id="PF13855">
    <property type="entry name" value="LRR_8"/>
    <property type="match status" value="1"/>
</dbReference>
<evidence type="ECO:0000313" key="4">
    <source>
        <dbReference type="EMBL" id="KAF0983168.1"/>
    </source>
</evidence>
<proteinExistence type="predicted"/>
<feature type="region of interest" description="Disordered" evidence="3">
    <location>
        <begin position="430"/>
        <end position="479"/>
    </location>
</feature>
<dbReference type="InterPro" id="IPR003591">
    <property type="entry name" value="Leu-rich_rpt_typical-subtyp"/>
</dbReference>
<dbReference type="RefSeq" id="XP_044567881.1">
    <property type="nucleotide sequence ID" value="XM_044701523.1"/>
</dbReference>
<gene>
    <name evidence="4" type="ORF">FDP41_011146</name>
</gene>
<reference evidence="4 5" key="1">
    <citation type="journal article" date="2019" name="Sci. Rep.">
        <title>Nanopore sequencing improves the draft genome of the human pathogenic amoeba Naegleria fowleri.</title>
        <authorList>
            <person name="Liechti N."/>
            <person name="Schurch N."/>
            <person name="Bruggmann R."/>
            <person name="Wittwer M."/>
        </authorList>
    </citation>
    <scope>NUCLEOTIDE SEQUENCE [LARGE SCALE GENOMIC DNA]</scope>
    <source>
        <strain evidence="4 5">ATCC 30894</strain>
    </source>
</reference>
<dbReference type="InterPro" id="IPR001611">
    <property type="entry name" value="Leu-rich_rpt"/>
</dbReference>
<evidence type="ECO:0000256" key="3">
    <source>
        <dbReference type="SAM" id="MobiDB-lite"/>
    </source>
</evidence>
<dbReference type="EMBL" id="VFQX01000007">
    <property type="protein sequence ID" value="KAF0983168.1"/>
    <property type="molecule type" value="Genomic_DNA"/>
</dbReference>
<sequence>MIETSLLAPLTHLRELNISNNRITFGKLPNDIFSSLNRLTKLVMDAMGLKKLPTSLNTLTELKYLSMANNKLTTFNLLNDEIGKPKQLWNNLTQLEYLNLAGNRLNRFPKQLCNCKMLEILILSNNRITNELPEEIENLTKLNTLFLNGTKISALEIHRNMERLGTLAHLELGHNPNIHTIPPPIFNISKLESLSLNQVPFTYLPDEIGKLKNLTCLDLYGSKITTLPETIAELTNLRELDLRFCRGIREFPKALFGEQVKSSTISHTSPLTRLIRLSMSSTLIESVPEEISCLTGLQTLLLNDCPLLAEINGIEKLVNLVELDVSNCISLAEPPPDVCEKGLFAIREYLRAKNEKPSFFSSLFDSVFGSSNHSKKDTSPSSFSSPKVSAISAEATTLDDGEHGGAVDTLKSSSSPLLDNIEHREILVAPSTSSINHDGGQVVKNKGSISAEEQEENDDDLFDDDLDSRKKKKTNNENTATSTLKSFFSFWK</sequence>